<evidence type="ECO:0000259" key="2">
    <source>
        <dbReference type="PROSITE" id="PS50943"/>
    </source>
</evidence>
<dbReference type="InterPro" id="IPR013430">
    <property type="entry name" value="Toxin_antidote_HigA"/>
</dbReference>
<comment type="caution">
    <text evidence="3">The sequence shown here is derived from an EMBL/GenBank/DDBJ whole genome shotgun (WGS) entry which is preliminary data.</text>
</comment>
<dbReference type="Proteomes" id="UP001556220">
    <property type="component" value="Unassembled WGS sequence"/>
</dbReference>
<name>A0ABV3QHJ8_9GAMM</name>
<dbReference type="Pfam" id="PF01381">
    <property type="entry name" value="HTH_3"/>
    <property type="match status" value="1"/>
</dbReference>
<proteinExistence type="predicted"/>
<evidence type="ECO:0000256" key="1">
    <source>
        <dbReference type="SAM" id="MobiDB-lite"/>
    </source>
</evidence>
<feature type="region of interest" description="Disordered" evidence="1">
    <location>
        <begin position="137"/>
        <end position="165"/>
    </location>
</feature>
<dbReference type="NCBIfam" id="TIGR02607">
    <property type="entry name" value="antidote_HigA"/>
    <property type="match status" value="1"/>
</dbReference>
<dbReference type="CDD" id="cd00093">
    <property type="entry name" value="HTH_XRE"/>
    <property type="match status" value="1"/>
</dbReference>
<dbReference type="InterPro" id="IPR010982">
    <property type="entry name" value="Lambda_DNA-bd_dom_sf"/>
</dbReference>
<dbReference type="PROSITE" id="PS50943">
    <property type="entry name" value="HTH_CROC1"/>
    <property type="match status" value="1"/>
</dbReference>
<dbReference type="InterPro" id="IPR001387">
    <property type="entry name" value="Cro/C1-type_HTH"/>
</dbReference>
<gene>
    <name evidence="3" type="ORF">ABQJ54_13395</name>
</gene>
<dbReference type="EMBL" id="JBFOHK010000003">
    <property type="protein sequence ID" value="MEW9572747.1"/>
    <property type="molecule type" value="Genomic_DNA"/>
</dbReference>
<accession>A0ABV3QHJ8</accession>
<keyword evidence="4" id="KW-1185">Reference proteome</keyword>
<dbReference type="SUPFAM" id="SSF47413">
    <property type="entry name" value="lambda repressor-like DNA-binding domains"/>
    <property type="match status" value="1"/>
</dbReference>
<protein>
    <submittedName>
        <fullName evidence="3">HigA family addiction module antitoxin</fullName>
    </submittedName>
</protein>
<dbReference type="SMART" id="SM00530">
    <property type="entry name" value="HTH_XRE"/>
    <property type="match status" value="1"/>
</dbReference>
<dbReference type="RefSeq" id="WP_367854804.1">
    <property type="nucleotide sequence ID" value="NZ_JBFOHK010000003.1"/>
</dbReference>
<sequence length="1371" mass="152248">MAPQDDAAHPGSRIRAEVIPRGMSVTKAAKLMGVGRPALSNLLNGNASLSPEMASRLEKAFQVPRADLMEMQARFGAAQARSRTAPANIAAYVPPFLQIKANDIEAWATNNLQARARLAVLLRTLVHSTGRGLTKVDFPGNDDSQRKGCDGQVEANEGSPWVPSGRSAWEFGTDENVKRKADHDFDKSVDGMEAGERAEMTFVFVSPRRWTAKDAWRKEKKQLGQWKDVLVYDASDLEQWLEQSLQGQAWFANETNRLSRDVRTLDSCWADWANVSSPPLSGMLFKSAIEASNRTIRSRLSKPSEGPILLAADSHEEATAFLAQLLTGDEELHSFRDRVLVFDKPGVFPGLAASAQGFIAVTHSRDVEREFAPYAKNLHTIAIYPRNAAPGKPDVVLEPASHEVFEAALEAMGKQRDEIGRLSSDSGRSLTVLRRQLSMVPAIKVPQWAGDLQLARKLVPFLLVGAWDSTNEADKSALSLVAGGKSYVELEKDCQGLVLLDDAPTWSIGTFRGVVSKLDLLHAIAGVVTQDDLNAFFQVARRVLGEDDPSLDLEENERWAASIHGKTRQFSSAFREGISETLVLLAVQGPQLFKHRLGVDTELEAVRVVRELLPDPLTTRALEANDRDLPLYAEAAPEEFLGIIERDLRTDSAASLGLMRPVGGDFFSSPVRTGLLWALEGLAWNPDLLPRTALVLALLASVEINDNWTNKPINSLQSIFRAWMPQTAADHSTRVNVVKMLAQKFPRIGWEICMGQLVHHGSGHYSHKPRWRPDGYGFGEPFPTWGPIHAFQRDMVELALSREEHSLETLSDLVERMQLLSPEHQVRVWDLVAAWGVGSASDSDKALLREKIRTSALSRRAALQGKRKGGDKALVTAAKAAFQALEPTGIVNKHLWLFKDHWVDESVDELEDVEKIDYQEREKRLSALRMSALREVYRSVGATGLLELASRGRASWVVGVLAPEAIGMESDLKSLLTAAFDAVVQGASEIASYANLIEGALHAIADDARREAVIEAVSATRSEFERARLLMLAPFVRSTWKLVDGLGKEAASKYWEEVRPNFKRGEADEEQEGVMRLINARRPRAGFYSVKYDLEILDAELLFSLMSAIAKDGNDKAGEYQLDTYHIAEAFKRLDSSGRFTIDQMASLEFAYMEGLRELGGGGSGYGIPNLERHIEANPEMYVHALVWAYRRGDKQTDPEPFRIAPDRVREMAKRGHHLLEAIRRIPGHDDLGNLDASRLSRWIATVRKMAAELDRTEIADVSIGKLLAHAPAGEDGVWPCKPVRDVMEELQLEDMMHGAHTGLYNLRGVHWRGEGGDQERGLAEKYRGWAKALQISHPFVSSKLLMGMVRTYEREASDEDTASTLRRRLR</sequence>
<dbReference type="Gene3D" id="1.10.260.40">
    <property type="entry name" value="lambda repressor-like DNA-binding domains"/>
    <property type="match status" value="1"/>
</dbReference>
<feature type="domain" description="HTH cro/C1-type" evidence="2">
    <location>
        <begin position="14"/>
        <end position="68"/>
    </location>
</feature>
<reference evidence="3 4" key="1">
    <citation type="submission" date="2024-06" db="EMBL/GenBank/DDBJ databases">
        <authorList>
            <person name="Woo H."/>
        </authorList>
    </citation>
    <scope>NUCLEOTIDE SEQUENCE [LARGE SCALE GENOMIC DNA]</scope>
    <source>
        <strain evidence="3 4">Si-c</strain>
    </source>
</reference>
<evidence type="ECO:0000313" key="4">
    <source>
        <dbReference type="Proteomes" id="UP001556220"/>
    </source>
</evidence>
<evidence type="ECO:0000313" key="3">
    <source>
        <dbReference type="EMBL" id="MEW9572747.1"/>
    </source>
</evidence>
<organism evidence="3 4">
    <name type="scientific">Rhodanobacter lycopersici</name>
    <dbReference type="NCBI Taxonomy" id="3162487"/>
    <lineage>
        <taxon>Bacteria</taxon>
        <taxon>Pseudomonadati</taxon>
        <taxon>Pseudomonadota</taxon>
        <taxon>Gammaproteobacteria</taxon>
        <taxon>Lysobacterales</taxon>
        <taxon>Rhodanobacteraceae</taxon>
        <taxon>Rhodanobacter</taxon>
    </lineage>
</organism>